<gene>
    <name evidence="2" type="ORF">HUJ06_025763</name>
</gene>
<keyword evidence="1" id="KW-0472">Membrane</keyword>
<evidence type="ECO:0000313" key="2">
    <source>
        <dbReference type="EMBL" id="DAD24299.1"/>
    </source>
</evidence>
<dbReference type="Proteomes" id="UP000607653">
    <property type="component" value="Unassembled WGS sequence"/>
</dbReference>
<dbReference type="AlphaFoldDB" id="A0A822XYY4"/>
<sequence length="34" mass="3890">MKSVHELAAEGMATIKQLVFVLFVIILLTLVFWK</sequence>
<evidence type="ECO:0000313" key="3">
    <source>
        <dbReference type="Proteomes" id="UP000607653"/>
    </source>
</evidence>
<keyword evidence="1" id="KW-0812">Transmembrane</keyword>
<feature type="transmembrane region" description="Helical" evidence="1">
    <location>
        <begin position="12"/>
        <end position="33"/>
    </location>
</feature>
<proteinExistence type="predicted"/>
<keyword evidence="1" id="KW-1133">Transmembrane helix</keyword>
<comment type="caution">
    <text evidence="2">The sequence shown here is derived from an EMBL/GenBank/DDBJ whole genome shotgun (WGS) entry which is preliminary data.</text>
</comment>
<dbReference type="EMBL" id="DUZY01000001">
    <property type="protein sequence ID" value="DAD24299.1"/>
    <property type="molecule type" value="Genomic_DNA"/>
</dbReference>
<organism evidence="2 3">
    <name type="scientific">Nelumbo nucifera</name>
    <name type="common">Sacred lotus</name>
    <dbReference type="NCBI Taxonomy" id="4432"/>
    <lineage>
        <taxon>Eukaryota</taxon>
        <taxon>Viridiplantae</taxon>
        <taxon>Streptophyta</taxon>
        <taxon>Embryophyta</taxon>
        <taxon>Tracheophyta</taxon>
        <taxon>Spermatophyta</taxon>
        <taxon>Magnoliopsida</taxon>
        <taxon>Proteales</taxon>
        <taxon>Nelumbonaceae</taxon>
        <taxon>Nelumbo</taxon>
    </lineage>
</organism>
<accession>A0A822XYY4</accession>
<name>A0A822XYY4_NELNU</name>
<evidence type="ECO:0000256" key="1">
    <source>
        <dbReference type="SAM" id="Phobius"/>
    </source>
</evidence>
<keyword evidence="3" id="KW-1185">Reference proteome</keyword>
<protein>
    <submittedName>
        <fullName evidence="2">Uncharacterized protein</fullName>
    </submittedName>
</protein>
<reference evidence="2 3" key="1">
    <citation type="journal article" date="2020" name="Mol. Biol. Evol.">
        <title>Distinct Expression and Methylation Patterns for Genes with Different Fates following a Single Whole-Genome Duplication in Flowering Plants.</title>
        <authorList>
            <person name="Shi T."/>
            <person name="Rahmani R.S."/>
            <person name="Gugger P.F."/>
            <person name="Wang M."/>
            <person name="Li H."/>
            <person name="Zhang Y."/>
            <person name="Li Z."/>
            <person name="Wang Q."/>
            <person name="Van de Peer Y."/>
            <person name="Marchal K."/>
            <person name="Chen J."/>
        </authorList>
    </citation>
    <scope>NUCLEOTIDE SEQUENCE [LARGE SCALE GENOMIC DNA]</scope>
    <source>
        <tissue evidence="2">Leaf</tissue>
    </source>
</reference>